<reference evidence="2" key="1">
    <citation type="submission" date="2020-08" db="EMBL/GenBank/DDBJ databases">
        <title>Genome public.</title>
        <authorList>
            <person name="Liu C."/>
            <person name="Sun Q."/>
        </authorList>
    </citation>
    <scope>NUCLEOTIDE SEQUENCE</scope>
    <source>
        <strain evidence="2">NSJ-53</strain>
    </source>
</reference>
<protein>
    <submittedName>
        <fullName evidence="2">Ribosomal L7Ae/L30e/S12e/Gadd45 family protein</fullName>
    </submittedName>
</protein>
<evidence type="ECO:0000313" key="3">
    <source>
        <dbReference type="Proteomes" id="UP000623172"/>
    </source>
</evidence>
<dbReference type="RefSeq" id="WP_249315173.1">
    <property type="nucleotide sequence ID" value="NZ_JACRSR010000001.1"/>
</dbReference>
<sequence length="109" mass="11902">MSFEDVFNLLGLCYRARRLVVGEEACRQAIRSGKAELVLVCHSASPNTLHRYESMCYGQNIKLCVLPDTHELGPFLGKPSAKAVAILDKGFAEGLNHKLCDSFSGVGCK</sequence>
<evidence type="ECO:0000313" key="2">
    <source>
        <dbReference type="EMBL" id="MBC8531113.1"/>
    </source>
</evidence>
<organism evidence="2 3">
    <name type="scientific">Gehongia tenuis</name>
    <dbReference type="NCBI Taxonomy" id="2763655"/>
    <lineage>
        <taxon>Bacteria</taxon>
        <taxon>Bacillati</taxon>
        <taxon>Bacillota</taxon>
        <taxon>Clostridia</taxon>
        <taxon>Christensenellales</taxon>
        <taxon>Christensenellaceae</taxon>
        <taxon>Gehongia</taxon>
    </lineage>
</organism>
<dbReference type="AlphaFoldDB" id="A0A926D3K2"/>
<comment type="caution">
    <text evidence="2">The sequence shown here is derived from an EMBL/GenBank/DDBJ whole genome shotgun (WGS) entry which is preliminary data.</text>
</comment>
<dbReference type="InterPro" id="IPR004038">
    <property type="entry name" value="Ribosomal_eL8/eL30/eS12/Gad45"/>
</dbReference>
<proteinExistence type="predicted"/>
<dbReference type="Proteomes" id="UP000623172">
    <property type="component" value="Unassembled WGS sequence"/>
</dbReference>
<evidence type="ECO:0000259" key="1">
    <source>
        <dbReference type="Pfam" id="PF01248"/>
    </source>
</evidence>
<name>A0A926D3K2_9FIRM</name>
<accession>A0A926D3K2</accession>
<keyword evidence="3" id="KW-1185">Reference proteome</keyword>
<feature type="domain" description="Ribosomal protein eL8/eL30/eS12/Gadd45" evidence="1">
    <location>
        <begin position="8"/>
        <end position="93"/>
    </location>
</feature>
<dbReference type="Gene3D" id="3.30.1330.30">
    <property type="match status" value="1"/>
</dbReference>
<dbReference type="EMBL" id="JACRSR010000001">
    <property type="protein sequence ID" value="MBC8531113.1"/>
    <property type="molecule type" value="Genomic_DNA"/>
</dbReference>
<dbReference type="SUPFAM" id="SSF55315">
    <property type="entry name" value="L30e-like"/>
    <property type="match status" value="1"/>
</dbReference>
<dbReference type="Pfam" id="PF01248">
    <property type="entry name" value="Ribosomal_L7Ae"/>
    <property type="match status" value="1"/>
</dbReference>
<gene>
    <name evidence="2" type="ORF">H8696_04535</name>
</gene>
<dbReference type="InterPro" id="IPR029064">
    <property type="entry name" value="Ribosomal_eL30-like_sf"/>
</dbReference>